<evidence type="ECO:0000313" key="2">
    <source>
        <dbReference type="EMBL" id="NMH97434.1"/>
    </source>
</evidence>
<dbReference type="Proteomes" id="UP000820669">
    <property type="component" value="Unassembled WGS sequence"/>
</dbReference>
<dbReference type="PANTHER" id="PTHR34776:SF1">
    <property type="entry name" value="F17F16.3 PROTEIN"/>
    <property type="match status" value="1"/>
</dbReference>
<reference evidence="2 3" key="1">
    <citation type="submission" date="2020-04" db="EMBL/GenBank/DDBJ databases">
        <authorList>
            <person name="Klaysubun C."/>
            <person name="Duangmal K."/>
            <person name="Lipun K."/>
        </authorList>
    </citation>
    <scope>NUCLEOTIDE SEQUENCE [LARGE SCALE GENOMIC DNA]</scope>
    <source>
        <strain evidence="2 3">K10HN5</strain>
    </source>
</reference>
<organism evidence="2 3">
    <name type="scientific">Pseudonocardia acidicola</name>
    <dbReference type="NCBI Taxonomy" id="2724939"/>
    <lineage>
        <taxon>Bacteria</taxon>
        <taxon>Bacillati</taxon>
        <taxon>Actinomycetota</taxon>
        <taxon>Actinomycetes</taxon>
        <taxon>Pseudonocardiales</taxon>
        <taxon>Pseudonocardiaceae</taxon>
        <taxon>Pseudonocardia</taxon>
    </lineage>
</organism>
<protein>
    <submittedName>
        <fullName evidence="2">Uncharacterized protein</fullName>
    </submittedName>
</protein>
<accession>A0ABX1S797</accession>
<evidence type="ECO:0000313" key="3">
    <source>
        <dbReference type="Proteomes" id="UP000820669"/>
    </source>
</evidence>
<gene>
    <name evidence="2" type="ORF">HF526_08940</name>
</gene>
<comment type="caution">
    <text evidence="2">The sequence shown here is derived from an EMBL/GenBank/DDBJ whole genome shotgun (WGS) entry which is preliminary data.</text>
</comment>
<dbReference type="RefSeq" id="WP_169380880.1">
    <property type="nucleotide sequence ID" value="NZ_JAAXLA010000012.1"/>
</dbReference>
<dbReference type="EMBL" id="JAAXLA010000012">
    <property type="protein sequence ID" value="NMH97434.1"/>
    <property type="molecule type" value="Genomic_DNA"/>
</dbReference>
<feature type="region of interest" description="Disordered" evidence="1">
    <location>
        <begin position="77"/>
        <end position="101"/>
    </location>
</feature>
<keyword evidence="3" id="KW-1185">Reference proteome</keyword>
<sequence length="248" mass="27831">MAEELERGHVFFCYRPRVDVGRARGPADVQRFYMIVRPDRRAVFRRIIIGRKRLPDPRAHERTWGLVDLVTGDPERLEDELDPRQYRTKTRGPRTEPPGRPAGEGIYAIVRHVNHTHLAYGLELPASPGPVQRDLDIAREASFVVMVKNPDVGPPTGLGPRGSRKPAYPPRLRAEFSGRRFIELDPPELLDHPGAEIVLVGAALDVGRELGITFDPEHETPESAAFFSELGLERDVHPLAPLLTGDWA</sequence>
<evidence type="ECO:0000256" key="1">
    <source>
        <dbReference type="SAM" id="MobiDB-lite"/>
    </source>
</evidence>
<dbReference type="PANTHER" id="PTHR34776">
    <property type="entry name" value="F17F16.3 PROTEIN"/>
    <property type="match status" value="1"/>
</dbReference>
<proteinExistence type="predicted"/>
<name>A0ABX1S797_9PSEU</name>